<evidence type="ECO:0000313" key="1">
    <source>
        <dbReference type="EMBL" id="TWI19316.1"/>
    </source>
</evidence>
<evidence type="ECO:0000313" key="2">
    <source>
        <dbReference type="Proteomes" id="UP000315908"/>
    </source>
</evidence>
<dbReference type="GO" id="GO:0070573">
    <property type="term" value="F:metallodipeptidase activity"/>
    <property type="evidence" value="ECO:0007669"/>
    <property type="project" value="InterPro"/>
</dbReference>
<protein>
    <submittedName>
        <fullName evidence="1">Membrane dipeptidase</fullName>
    </submittedName>
</protein>
<dbReference type="RefSeq" id="WP_115045989.1">
    <property type="nucleotide sequence ID" value="NZ_JBPFRV010000005.1"/>
</dbReference>
<dbReference type="CDD" id="cd01301">
    <property type="entry name" value="rDP_like"/>
    <property type="match status" value="1"/>
</dbReference>
<dbReference type="PANTHER" id="PTHR10443:SF12">
    <property type="entry name" value="DIPEPTIDASE"/>
    <property type="match status" value="1"/>
</dbReference>
<sequence>MIKGLLLLGLAMTTLSNVGYSQDYKQIHQDLVVVDGHNDVIYESIFQGKDIGQRISTGATDLPRLREGGVDVQVFAVWSDDAKWKSGAFKHANDQIDALEKMIAANADKISLAKSSGDIDAILKTGKIVALIGVEGGNMIEGSVDHLVRLHERGAKYLTLTWNYNLPWASCAAMESGDMRSKDKGLTAQGRAIIRKMNELGMMIDLSHGGEQTFYDVLSITTKPILVSHSNAYGLCPHFRNLKDEQLEALKKNGGVVGVNFYSGFLDPAYETRLKGLYASKFGDTGDTKLSTWAMYEKLPKELQRQADAPLSKLLDHIDYLVKKVGIDHVAVGSDFDGIESSPQGLEDVSKFPLLTKALLDRGYTKTDVAKIMGQNFLRILKENEG</sequence>
<comment type="caution">
    <text evidence="1">The sequence shown here is derived from an EMBL/GenBank/DDBJ whole genome shotgun (WGS) entry which is preliminary data.</text>
</comment>
<dbReference type="PANTHER" id="PTHR10443">
    <property type="entry name" value="MICROSOMAL DIPEPTIDASE"/>
    <property type="match status" value="1"/>
</dbReference>
<dbReference type="AlphaFoldDB" id="A0A562MHG0"/>
<dbReference type="PROSITE" id="PS51365">
    <property type="entry name" value="RENAL_DIPEPTIDASE_2"/>
    <property type="match status" value="1"/>
</dbReference>
<dbReference type="OrthoDB" id="9804920at2"/>
<dbReference type="EMBL" id="VLKR01000013">
    <property type="protein sequence ID" value="TWI19316.1"/>
    <property type="molecule type" value="Genomic_DNA"/>
</dbReference>
<accession>A0A562MHG0</accession>
<dbReference type="SUPFAM" id="SSF51556">
    <property type="entry name" value="Metallo-dependent hydrolases"/>
    <property type="match status" value="1"/>
</dbReference>
<dbReference type="Gene3D" id="3.20.20.140">
    <property type="entry name" value="Metal-dependent hydrolases"/>
    <property type="match status" value="1"/>
</dbReference>
<dbReference type="InterPro" id="IPR032466">
    <property type="entry name" value="Metal_Hydrolase"/>
</dbReference>
<gene>
    <name evidence="1" type="ORF">IQ31_02626</name>
</gene>
<proteinExistence type="predicted"/>
<name>A0A562MHG0_9SPHI</name>
<dbReference type="Proteomes" id="UP000315908">
    <property type="component" value="Unassembled WGS sequence"/>
</dbReference>
<organism evidence="1 2">
    <name type="scientific">Sphingobacterium siyangense</name>
    <dbReference type="NCBI Taxonomy" id="459529"/>
    <lineage>
        <taxon>Bacteria</taxon>
        <taxon>Pseudomonadati</taxon>
        <taxon>Bacteroidota</taxon>
        <taxon>Sphingobacteriia</taxon>
        <taxon>Sphingobacteriales</taxon>
        <taxon>Sphingobacteriaceae</taxon>
        <taxon>Sphingobacterium</taxon>
    </lineage>
</organism>
<dbReference type="GO" id="GO:0006508">
    <property type="term" value="P:proteolysis"/>
    <property type="evidence" value="ECO:0007669"/>
    <property type="project" value="InterPro"/>
</dbReference>
<reference evidence="1 2" key="1">
    <citation type="journal article" date="2015" name="Stand. Genomic Sci.">
        <title>Genomic Encyclopedia of Bacterial and Archaeal Type Strains, Phase III: the genomes of soil and plant-associated and newly described type strains.</title>
        <authorList>
            <person name="Whitman W.B."/>
            <person name="Woyke T."/>
            <person name="Klenk H.P."/>
            <person name="Zhou Y."/>
            <person name="Lilburn T.G."/>
            <person name="Beck B.J."/>
            <person name="De Vos P."/>
            <person name="Vandamme P."/>
            <person name="Eisen J.A."/>
            <person name="Garrity G."/>
            <person name="Hugenholtz P."/>
            <person name="Kyrpides N.C."/>
        </authorList>
    </citation>
    <scope>NUCLEOTIDE SEQUENCE [LARGE SCALE GENOMIC DNA]</scope>
    <source>
        <strain evidence="1 2">CGMCC 1.6855</strain>
    </source>
</reference>
<dbReference type="Pfam" id="PF01244">
    <property type="entry name" value="Peptidase_M19"/>
    <property type="match status" value="1"/>
</dbReference>
<dbReference type="InterPro" id="IPR008257">
    <property type="entry name" value="Pept_M19"/>
</dbReference>